<feature type="region of interest" description="Disordered" evidence="1">
    <location>
        <begin position="309"/>
        <end position="330"/>
    </location>
</feature>
<evidence type="ECO:0000313" key="3">
    <source>
        <dbReference type="EMBL" id="RUM07860.1"/>
    </source>
</evidence>
<reference evidence="3 4" key="1">
    <citation type="submission" date="2018-11" db="EMBL/GenBank/DDBJ databases">
        <title>Rhizobium chutanense sp. nov., isolated from root nodules of Phaseolus vulgaris in China.</title>
        <authorList>
            <person name="Huo Y."/>
        </authorList>
    </citation>
    <scope>NUCLEOTIDE SEQUENCE [LARGE SCALE GENOMIC DNA]</scope>
    <source>
        <strain evidence="3 4">C16</strain>
    </source>
</reference>
<gene>
    <name evidence="3" type="ORF">EFR84_06995</name>
</gene>
<dbReference type="Proteomes" id="UP000278081">
    <property type="component" value="Unassembled WGS sequence"/>
</dbReference>
<comment type="caution">
    <text evidence="3">The sequence shown here is derived from an EMBL/GenBank/DDBJ whole genome shotgun (WGS) entry which is preliminary data.</text>
</comment>
<proteinExistence type="predicted"/>
<accession>A0A432P5V4</accession>
<dbReference type="Pfam" id="PF23893">
    <property type="entry name" value="Y4YQ_C"/>
    <property type="match status" value="1"/>
</dbReference>
<evidence type="ECO:0000259" key="2">
    <source>
        <dbReference type="Pfam" id="PF23893"/>
    </source>
</evidence>
<dbReference type="InterPro" id="IPR057770">
    <property type="entry name" value="YscD/Y4YQ_C"/>
</dbReference>
<feature type="domain" description="YscD/Y4YQ C-terminal" evidence="2">
    <location>
        <begin position="270"/>
        <end position="305"/>
    </location>
</feature>
<dbReference type="EMBL" id="RJTJ01000005">
    <property type="protein sequence ID" value="RUM07860.1"/>
    <property type="molecule type" value="Genomic_DNA"/>
</dbReference>
<protein>
    <recommendedName>
        <fullName evidence="2">YscD/Y4YQ C-terminal domain-containing protein</fullName>
    </recommendedName>
</protein>
<dbReference type="RefSeq" id="WP_126908278.1">
    <property type="nucleotide sequence ID" value="NZ_ML133752.1"/>
</dbReference>
<evidence type="ECO:0000256" key="1">
    <source>
        <dbReference type="SAM" id="MobiDB-lite"/>
    </source>
</evidence>
<evidence type="ECO:0000313" key="4">
    <source>
        <dbReference type="Proteomes" id="UP000278081"/>
    </source>
</evidence>
<organism evidence="3 4">
    <name type="scientific">Rhizobium chutanense</name>
    <dbReference type="NCBI Taxonomy" id="2035448"/>
    <lineage>
        <taxon>Bacteria</taxon>
        <taxon>Pseudomonadati</taxon>
        <taxon>Pseudomonadota</taxon>
        <taxon>Alphaproteobacteria</taxon>
        <taxon>Hyphomicrobiales</taxon>
        <taxon>Rhizobiaceae</taxon>
        <taxon>Rhizobium/Agrobacterium group</taxon>
        <taxon>Rhizobium</taxon>
    </lineage>
</organism>
<dbReference type="OrthoDB" id="8341368at2"/>
<sequence length="330" mass="34430">MATDLDSSSPTFTAGKSTAGNAAADSSVSLRITRAGRSSILPLATERQVVGGSADCDLIILGDRPEPALAICLQRSRGAYTVSLTALRDGLTVDRRSVQRDQTITLGKNQTLSFDGTTCRLEGPGRLEGLGAGRVRLAPRRIAAAGLLALAAMLLLAGFYNSDAPAQQAPLVKVSAAPEPAPSSAAIAAEIRQAVRMAQLSPDLSVVATADEIRIGEGSAPLSLPDKTKLRGIIASMSRRSSVAIVDLTALSSGLDGFVAAAGYTPVRFIIGSDGHRYEEGDVVPSGWRIKEIRNDQMVVSRDSEDDTINFASAGNAEPKLAEISSTEQD</sequence>
<dbReference type="AlphaFoldDB" id="A0A432P5V4"/>
<name>A0A432P5V4_9HYPH</name>